<dbReference type="PANTHER" id="PTHR30055">
    <property type="entry name" value="HTH-TYPE TRANSCRIPTIONAL REGULATOR RUTR"/>
    <property type="match status" value="1"/>
</dbReference>
<dbReference type="InterPro" id="IPR050109">
    <property type="entry name" value="HTH-type_TetR-like_transc_reg"/>
</dbReference>
<dbReference type="InterPro" id="IPR001647">
    <property type="entry name" value="HTH_TetR"/>
</dbReference>
<dbReference type="SUPFAM" id="SSF46689">
    <property type="entry name" value="Homeodomain-like"/>
    <property type="match status" value="1"/>
</dbReference>
<accession>A0ABU4KRP3</accession>
<sequence>MRVNRKEAQGRTRRRLLAAAHASIVEKGVAALSIRNICGAAGHSQGAFYSNFATKDDLLVEIMETHIHDEVMFLRDLIRRADGDDIERTLLGLAGRLSDLAAQPEWSLLSVELQLHARRDPDFAERHRESKASCYRLFGDLIEELAQRFDLRPLLPPFQAGIGLYGLWMGLAVQGDIEGAAARDAMLLAFFRATAGLQASPLESVRG</sequence>
<proteinExistence type="predicted"/>
<evidence type="ECO:0000259" key="5">
    <source>
        <dbReference type="PROSITE" id="PS50977"/>
    </source>
</evidence>
<dbReference type="PRINTS" id="PR00455">
    <property type="entry name" value="HTHTETR"/>
</dbReference>
<dbReference type="InterPro" id="IPR036271">
    <property type="entry name" value="Tet_transcr_reg_TetR-rel_C_sf"/>
</dbReference>
<protein>
    <submittedName>
        <fullName evidence="6">TetR/AcrR family transcriptional regulator</fullName>
    </submittedName>
</protein>
<dbReference type="RefSeq" id="WP_066625030.1">
    <property type="nucleotide sequence ID" value="NZ_JAMYEC010000007.1"/>
</dbReference>
<dbReference type="InterPro" id="IPR009057">
    <property type="entry name" value="Homeodomain-like_sf"/>
</dbReference>
<evidence type="ECO:0000256" key="3">
    <source>
        <dbReference type="ARBA" id="ARBA00023163"/>
    </source>
</evidence>
<name>A0ABU4KRP3_BREVE</name>
<gene>
    <name evidence="6" type="ORF">NJD11_11535</name>
</gene>
<dbReference type="Gene3D" id="1.10.357.10">
    <property type="entry name" value="Tetracycline Repressor, domain 2"/>
    <property type="match status" value="1"/>
</dbReference>
<reference evidence="6 7" key="1">
    <citation type="journal article" date="2023" name="FEMS Microbes">
        <title>Whole genomes of deep-sea sponge-associated bacteria exhibit high novel natural product potential.</title>
        <authorList>
            <person name="Hesketh-Best P.J."/>
            <person name="January G.G."/>
            <person name="Koch M.J."/>
            <person name="Warburton P.J."/>
            <person name="Howell K.L."/>
            <person name="Upton M."/>
        </authorList>
    </citation>
    <scope>NUCLEOTIDE SEQUENCE [LARGE SCALE GENOMIC DNA]</scope>
    <source>
        <strain evidence="6 7">PC206-O</strain>
    </source>
</reference>
<feature type="DNA-binding region" description="H-T-H motif" evidence="4">
    <location>
        <begin position="33"/>
        <end position="52"/>
    </location>
</feature>
<evidence type="ECO:0000313" key="7">
    <source>
        <dbReference type="Proteomes" id="UP001272940"/>
    </source>
</evidence>
<dbReference type="PROSITE" id="PS50977">
    <property type="entry name" value="HTH_TETR_2"/>
    <property type="match status" value="1"/>
</dbReference>
<dbReference type="SUPFAM" id="SSF48498">
    <property type="entry name" value="Tetracyclin repressor-like, C-terminal domain"/>
    <property type="match status" value="1"/>
</dbReference>
<evidence type="ECO:0000313" key="6">
    <source>
        <dbReference type="EMBL" id="MDX2335566.1"/>
    </source>
</evidence>
<keyword evidence="1" id="KW-0805">Transcription regulation</keyword>
<evidence type="ECO:0000256" key="1">
    <source>
        <dbReference type="ARBA" id="ARBA00023015"/>
    </source>
</evidence>
<keyword evidence="7" id="KW-1185">Reference proteome</keyword>
<dbReference type="Proteomes" id="UP001272940">
    <property type="component" value="Unassembled WGS sequence"/>
</dbReference>
<feature type="domain" description="HTH tetR-type" evidence="5">
    <location>
        <begin position="10"/>
        <end position="70"/>
    </location>
</feature>
<evidence type="ECO:0000256" key="2">
    <source>
        <dbReference type="ARBA" id="ARBA00023125"/>
    </source>
</evidence>
<dbReference type="PANTHER" id="PTHR30055:SF234">
    <property type="entry name" value="HTH-TYPE TRANSCRIPTIONAL REGULATOR BETI"/>
    <property type="match status" value="1"/>
</dbReference>
<keyword evidence="3" id="KW-0804">Transcription</keyword>
<keyword evidence="2 4" id="KW-0238">DNA-binding</keyword>
<dbReference type="Pfam" id="PF00440">
    <property type="entry name" value="TetR_N"/>
    <property type="match status" value="1"/>
</dbReference>
<dbReference type="EMBL" id="JAMYEC010000007">
    <property type="protein sequence ID" value="MDX2335566.1"/>
    <property type="molecule type" value="Genomic_DNA"/>
</dbReference>
<comment type="caution">
    <text evidence="6">The sequence shown here is derived from an EMBL/GenBank/DDBJ whole genome shotgun (WGS) entry which is preliminary data.</text>
</comment>
<organism evidence="6 7">
    <name type="scientific">Brevundimonas vesicularis</name>
    <name type="common">Pseudomonas vesicularis</name>
    <dbReference type="NCBI Taxonomy" id="41276"/>
    <lineage>
        <taxon>Bacteria</taxon>
        <taxon>Pseudomonadati</taxon>
        <taxon>Pseudomonadota</taxon>
        <taxon>Alphaproteobacteria</taxon>
        <taxon>Caulobacterales</taxon>
        <taxon>Caulobacteraceae</taxon>
        <taxon>Brevundimonas</taxon>
    </lineage>
</organism>
<evidence type="ECO:0000256" key="4">
    <source>
        <dbReference type="PROSITE-ProRule" id="PRU00335"/>
    </source>
</evidence>